<sequence length="65" mass="7434">SPMLKDTVDAEQQSKSFILRIVSIEISATSFVYRDKVLEDKHNLGGRPVRNVIISFVHYIVDDIE</sequence>
<evidence type="ECO:0000313" key="2">
    <source>
        <dbReference type="Proteomes" id="UP000789405"/>
    </source>
</evidence>
<feature type="non-terminal residue" evidence="1">
    <location>
        <position position="1"/>
    </location>
</feature>
<name>A0A9N9JTD6_9GLOM</name>
<gene>
    <name evidence="1" type="ORF">DERYTH_LOCUS22227</name>
</gene>
<accession>A0A9N9JTD6</accession>
<evidence type="ECO:0000313" key="1">
    <source>
        <dbReference type="EMBL" id="CAG8795203.1"/>
    </source>
</evidence>
<dbReference type="Proteomes" id="UP000789405">
    <property type="component" value="Unassembled WGS sequence"/>
</dbReference>
<dbReference type="AlphaFoldDB" id="A0A9N9JTD6"/>
<dbReference type="EMBL" id="CAJVPY010030260">
    <property type="protein sequence ID" value="CAG8795203.1"/>
    <property type="molecule type" value="Genomic_DNA"/>
</dbReference>
<keyword evidence="2" id="KW-1185">Reference proteome</keyword>
<comment type="caution">
    <text evidence="1">The sequence shown here is derived from an EMBL/GenBank/DDBJ whole genome shotgun (WGS) entry which is preliminary data.</text>
</comment>
<organism evidence="1 2">
    <name type="scientific">Dentiscutata erythropus</name>
    <dbReference type="NCBI Taxonomy" id="1348616"/>
    <lineage>
        <taxon>Eukaryota</taxon>
        <taxon>Fungi</taxon>
        <taxon>Fungi incertae sedis</taxon>
        <taxon>Mucoromycota</taxon>
        <taxon>Glomeromycotina</taxon>
        <taxon>Glomeromycetes</taxon>
        <taxon>Diversisporales</taxon>
        <taxon>Gigasporaceae</taxon>
        <taxon>Dentiscutata</taxon>
    </lineage>
</organism>
<feature type="non-terminal residue" evidence="1">
    <location>
        <position position="65"/>
    </location>
</feature>
<reference evidence="1" key="1">
    <citation type="submission" date="2021-06" db="EMBL/GenBank/DDBJ databases">
        <authorList>
            <person name="Kallberg Y."/>
            <person name="Tangrot J."/>
            <person name="Rosling A."/>
        </authorList>
    </citation>
    <scope>NUCLEOTIDE SEQUENCE</scope>
    <source>
        <strain evidence="1">MA453B</strain>
    </source>
</reference>
<protein>
    <submittedName>
        <fullName evidence="1">13800_t:CDS:1</fullName>
    </submittedName>
</protein>
<proteinExistence type="predicted"/>